<protein>
    <submittedName>
        <fullName evidence="1">Uncharacterized protein</fullName>
    </submittedName>
</protein>
<sequence length="160" mass="18491">MADSGEQLDLLEQSLDHEVENLKGEIKDLKEGMLGTINSVVHDMQQGNDSFQAKTAVARGDVAALGTSKVEVPKPKPYDGKWEAKEVDNYLWHMERYFEAMEVTEESAKVRTATLYLTDTVTLWWRRRHVEIEKGTCTIDTWDEFKKELKKQFYPEDVAY</sequence>
<accession>A0ACB7XP46</accession>
<dbReference type="Proteomes" id="UP000828048">
    <property type="component" value="Chromosome 1"/>
</dbReference>
<proteinExistence type="predicted"/>
<keyword evidence="2" id="KW-1185">Reference proteome</keyword>
<name>A0ACB7XP46_9ERIC</name>
<reference evidence="1 2" key="1">
    <citation type="journal article" date="2021" name="Hortic Res">
        <title>High-quality reference genome and annotation aids understanding of berry development for evergreen blueberry (Vaccinium darrowii).</title>
        <authorList>
            <person name="Yu J."/>
            <person name="Hulse-Kemp A.M."/>
            <person name="Babiker E."/>
            <person name="Staton M."/>
        </authorList>
    </citation>
    <scope>NUCLEOTIDE SEQUENCE [LARGE SCALE GENOMIC DNA]</scope>
    <source>
        <strain evidence="2">cv. NJ 8807/NJ 8810</strain>
        <tissue evidence="1">Young leaf</tissue>
    </source>
</reference>
<comment type="caution">
    <text evidence="1">The sequence shown here is derived from an EMBL/GenBank/DDBJ whole genome shotgun (WGS) entry which is preliminary data.</text>
</comment>
<organism evidence="1 2">
    <name type="scientific">Vaccinium darrowii</name>
    <dbReference type="NCBI Taxonomy" id="229202"/>
    <lineage>
        <taxon>Eukaryota</taxon>
        <taxon>Viridiplantae</taxon>
        <taxon>Streptophyta</taxon>
        <taxon>Embryophyta</taxon>
        <taxon>Tracheophyta</taxon>
        <taxon>Spermatophyta</taxon>
        <taxon>Magnoliopsida</taxon>
        <taxon>eudicotyledons</taxon>
        <taxon>Gunneridae</taxon>
        <taxon>Pentapetalae</taxon>
        <taxon>asterids</taxon>
        <taxon>Ericales</taxon>
        <taxon>Ericaceae</taxon>
        <taxon>Vaccinioideae</taxon>
        <taxon>Vaccinieae</taxon>
        <taxon>Vaccinium</taxon>
    </lineage>
</organism>
<dbReference type="EMBL" id="CM037151">
    <property type="protein sequence ID" value="KAH7842726.1"/>
    <property type="molecule type" value="Genomic_DNA"/>
</dbReference>
<evidence type="ECO:0000313" key="2">
    <source>
        <dbReference type="Proteomes" id="UP000828048"/>
    </source>
</evidence>
<evidence type="ECO:0000313" key="1">
    <source>
        <dbReference type="EMBL" id="KAH7842726.1"/>
    </source>
</evidence>
<gene>
    <name evidence="1" type="ORF">Vadar_008469</name>
</gene>